<feature type="repeat" description="WD" evidence="4">
    <location>
        <begin position="192"/>
        <end position="234"/>
    </location>
</feature>
<accession>A0A232EP13</accession>
<dbReference type="InterPro" id="IPR039328">
    <property type="entry name" value="WDR89"/>
</dbReference>
<reference evidence="6 7" key="1">
    <citation type="journal article" date="2017" name="Curr. Biol.">
        <title>The Evolution of Venom by Co-option of Single-Copy Genes.</title>
        <authorList>
            <person name="Martinson E.O."/>
            <person name="Mrinalini"/>
            <person name="Kelkar Y.D."/>
            <person name="Chang C.H."/>
            <person name="Werren J.H."/>
        </authorList>
    </citation>
    <scope>NUCLEOTIDE SEQUENCE [LARGE SCALE GENOMIC DNA]</scope>
    <source>
        <strain evidence="6 7">Alberta</strain>
        <tissue evidence="6">Whole body</tissue>
    </source>
</reference>
<proteinExistence type="predicted"/>
<feature type="compositionally biased region" description="Basic and acidic residues" evidence="5">
    <location>
        <begin position="391"/>
        <end position="400"/>
    </location>
</feature>
<dbReference type="Proteomes" id="UP000215335">
    <property type="component" value="Unassembled WGS sequence"/>
</dbReference>
<dbReference type="OrthoDB" id="25131at2759"/>
<evidence type="ECO:0000313" key="7">
    <source>
        <dbReference type="Proteomes" id="UP000215335"/>
    </source>
</evidence>
<keyword evidence="3" id="KW-0677">Repeat</keyword>
<dbReference type="PANTHER" id="PTHR22889:SF0">
    <property type="entry name" value="WD REPEAT-CONTAINING PROTEIN 89"/>
    <property type="match status" value="1"/>
</dbReference>
<dbReference type="InterPro" id="IPR001680">
    <property type="entry name" value="WD40_rpt"/>
</dbReference>
<feature type="region of interest" description="Disordered" evidence="5">
    <location>
        <begin position="382"/>
        <end position="406"/>
    </location>
</feature>
<evidence type="ECO:0000313" key="6">
    <source>
        <dbReference type="EMBL" id="OXU20090.1"/>
    </source>
</evidence>
<protein>
    <recommendedName>
        <fullName evidence="1">WD repeat-containing protein 89</fullName>
    </recommendedName>
</protein>
<keyword evidence="7" id="KW-1185">Reference proteome</keyword>
<comment type="caution">
    <text evidence="6">The sequence shown here is derived from an EMBL/GenBank/DDBJ whole genome shotgun (WGS) entry which is preliminary data.</text>
</comment>
<evidence type="ECO:0000256" key="3">
    <source>
        <dbReference type="ARBA" id="ARBA00022737"/>
    </source>
</evidence>
<keyword evidence="2 4" id="KW-0853">WD repeat</keyword>
<evidence type="ECO:0000256" key="2">
    <source>
        <dbReference type="ARBA" id="ARBA00022574"/>
    </source>
</evidence>
<sequence>MAKIVESLKRLSVENGSTRRPEKSSRLAKSKGEYVVSIEESVSSDDQNYILAICGTQSESDFRVGVALADHSCVVYTAGESFDKTATLKHNQSSIIGVKFSPTSRNIIYIASNDGNVTACDLRAKGKVIAEFKDNTEDGKLKPLASFDVSCDERLIAGGTEHIGGDAFILFWDIRYSNSKLNGKNNLLGGYWESHMDDITSLAFHPTKRDALSSGSTDGLINVFDLTQTSEDSALTYSLNTESSVDRIGWLTNDNLWCTTHTHSLQLWNCEDATPYNKFDRSNVALSQNDDPDSCYLVRIHAPSTFGNPYLLAGLSSTKGEFLKCLSFGKNQLEPLYNVSGNKQIVRDSWLHEKSGCLVTGGEAGILNIWRQTEPALIQRNANHKRPAKIGAEKSRSDKNHRTKPY</sequence>
<dbReference type="Pfam" id="PF00400">
    <property type="entry name" value="WD40"/>
    <property type="match status" value="1"/>
</dbReference>
<dbReference type="PANTHER" id="PTHR22889">
    <property type="entry name" value="WD REPEAT-CONTAINING PROTEIN 89"/>
    <property type="match status" value="1"/>
</dbReference>
<organism evidence="6 7">
    <name type="scientific">Trichomalopsis sarcophagae</name>
    <dbReference type="NCBI Taxonomy" id="543379"/>
    <lineage>
        <taxon>Eukaryota</taxon>
        <taxon>Metazoa</taxon>
        <taxon>Ecdysozoa</taxon>
        <taxon>Arthropoda</taxon>
        <taxon>Hexapoda</taxon>
        <taxon>Insecta</taxon>
        <taxon>Pterygota</taxon>
        <taxon>Neoptera</taxon>
        <taxon>Endopterygota</taxon>
        <taxon>Hymenoptera</taxon>
        <taxon>Apocrita</taxon>
        <taxon>Proctotrupomorpha</taxon>
        <taxon>Chalcidoidea</taxon>
        <taxon>Pteromalidae</taxon>
        <taxon>Pteromalinae</taxon>
        <taxon>Trichomalopsis</taxon>
    </lineage>
</organism>
<gene>
    <name evidence="6" type="ORF">TSAR_013967</name>
</gene>
<evidence type="ECO:0000256" key="5">
    <source>
        <dbReference type="SAM" id="MobiDB-lite"/>
    </source>
</evidence>
<evidence type="ECO:0000256" key="4">
    <source>
        <dbReference type="PROSITE-ProRule" id="PRU00221"/>
    </source>
</evidence>
<dbReference type="InterPro" id="IPR036322">
    <property type="entry name" value="WD40_repeat_dom_sf"/>
</dbReference>
<dbReference type="AlphaFoldDB" id="A0A232EP13"/>
<dbReference type="SUPFAM" id="SSF50978">
    <property type="entry name" value="WD40 repeat-like"/>
    <property type="match status" value="1"/>
</dbReference>
<dbReference type="Gene3D" id="2.130.10.10">
    <property type="entry name" value="YVTN repeat-like/Quinoprotein amine dehydrogenase"/>
    <property type="match status" value="2"/>
</dbReference>
<evidence type="ECO:0000256" key="1">
    <source>
        <dbReference type="ARBA" id="ARBA00021125"/>
    </source>
</evidence>
<dbReference type="EMBL" id="NNAY01003030">
    <property type="protein sequence ID" value="OXU20090.1"/>
    <property type="molecule type" value="Genomic_DNA"/>
</dbReference>
<dbReference type="PROSITE" id="PS50082">
    <property type="entry name" value="WD_REPEATS_2"/>
    <property type="match status" value="1"/>
</dbReference>
<dbReference type="InterPro" id="IPR015943">
    <property type="entry name" value="WD40/YVTN_repeat-like_dom_sf"/>
</dbReference>
<dbReference type="STRING" id="543379.A0A232EP13"/>
<dbReference type="SMART" id="SM00320">
    <property type="entry name" value="WD40"/>
    <property type="match status" value="5"/>
</dbReference>
<name>A0A232EP13_9HYME</name>